<evidence type="ECO:0000313" key="2">
    <source>
        <dbReference type="EMBL" id="CAF2868099.1"/>
    </source>
</evidence>
<dbReference type="EMBL" id="HG994581">
    <property type="protein sequence ID" value="CAF2868099.1"/>
    <property type="molecule type" value="Genomic_DNA"/>
</dbReference>
<keyword evidence="2" id="KW-0808">Transferase</keyword>
<dbReference type="GO" id="GO:0006487">
    <property type="term" value="P:protein N-linked glycosylation"/>
    <property type="evidence" value="ECO:0007669"/>
    <property type="project" value="TreeGrafter"/>
</dbReference>
<dbReference type="GO" id="GO:0008454">
    <property type="term" value="F:alpha-1,3-mannosylglycoprotein 4-beta-N-acetylglucosaminyltransferase activity"/>
    <property type="evidence" value="ECO:0007669"/>
    <property type="project" value="UniProtKB-EC"/>
</dbReference>
<dbReference type="InterPro" id="IPR006759">
    <property type="entry name" value="Glyco_transf_54"/>
</dbReference>
<organism evidence="2 3">
    <name type="scientific">Lepeophtheirus salmonis</name>
    <name type="common">Salmon louse</name>
    <name type="synonym">Caligus salmonis</name>
    <dbReference type="NCBI Taxonomy" id="72036"/>
    <lineage>
        <taxon>Eukaryota</taxon>
        <taxon>Metazoa</taxon>
        <taxon>Ecdysozoa</taxon>
        <taxon>Arthropoda</taxon>
        <taxon>Crustacea</taxon>
        <taxon>Multicrustacea</taxon>
        <taxon>Hexanauplia</taxon>
        <taxon>Copepoda</taxon>
        <taxon>Siphonostomatoida</taxon>
        <taxon>Caligidae</taxon>
        <taxon>Lepeophtheirus</taxon>
    </lineage>
</organism>
<protein>
    <submittedName>
        <fullName evidence="2">MGAT4A_B</fullName>
        <ecNumber evidence="2">2.4.1.145</ecNumber>
    </submittedName>
</protein>
<dbReference type="PANTHER" id="PTHR12062:SF0">
    <property type="entry name" value="ALPHA-1,3-MANNOSYL-GLYCOPROTEIN 4-BETA-N-ACETYLGLUCOSAMINYLTRANSFERASE B"/>
    <property type="match status" value="1"/>
</dbReference>
<feature type="domain" description="MGAT4 conserved region" evidence="1">
    <location>
        <begin position="88"/>
        <end position="315"/>
    </location>
</feature>
<reference evidence="2" key="1">
    <citation type="submission" date="2021-02" db="EMBL/GenBank/DDBJ databases">
        <authorList>
            <person name="Bekaert M."/>
        </authorList>
    </citation>
    <scope>NUCLEOTIDE SEQUENCE</scope>
    <source>
        <strain evidence="2">IoA-00</strain>
    </source>
</reference>
<keyword evidence="2" id="KW-0328">Glycosyltransferase</keyword>
<dbReference type="Proteomes" id="UP000675881">
    <property type="component" value="Chromosome 2"/>
</dbReference>
<gene>
    <name evidence="2" type="ORF">LSAA_6656</name>
</gene>
<proteinExistence type="predicted"/>
<dbReference type="EC" id="2.4.1.145" evidence="2"/>
<name>A0A7R8CN15_LEPSM</name>
<evidence type="ECO:0000259" key="1">
    <source>
        <dbReference type="Pfam" id="PF04666"/>
    </source>
</evidence>
<dbReference type="InterPro" id="IPR057279">
    <property type="entry name" value="MGAT4"/>
</dbReference>
<dbReference type="Pfam" id="PF04666">
    <property type="entry name" value="MGAT4_cons"/>
    <property type="match status" value="1"/>
</dbReference>
<accession>A0A7R8CN15</accession>
<evidence type="ECO:0000313" key="3">
    <source>
        <dbReference type="Proteomes" id="UP000675881"/>
    </source>
</evidence>
<dbReference type="OrthoDB" id="2016523at2759"/>
<dbReference type="PANTHER" id="PTHR12062">
    <property type="entry name" value="N-ACETYLGLUCOSAMINYLTRANSFERASE VI"/>
    <property type="match status" value="1"/>
</dbReference>
<sequence>MKLCCTRPPMLYLCITLWMLTFINCIYIFVQVLIPQCITGYYPSRPGMSQPQIQVKLVETSEHTIFSRIRFPIRKNALLHGKVFSPTSSKKKFILGIPSMARPETEYLNTTLQNLLSSLSHSELKLIFIVVFLADKEKKVRIDRGKRIYGYLKKHVDSGLIQIIHSPDNIYPFLNYSNIRPTFQDTPGQIEWRSKICLDFSFLMSYCSELSGATYFMHLEDDVVPLKGFINATMDFIDSQNSSEWTSLQLSDYTSIGRLYKTSDLHKLVDFILIFYTKMPVDWLMAEYDRLQVPDNLEIHKINKSLFTHSGKVSSKELFLKKEAMEANKKYDKLKGENPSAVTLLTNMRQYQYFALNNSYFPSSLYFWCIPFHGGSIDIIFNEPQEISSVSIVSGLEKSDGRPEGSDAIKDAWLKVSPRMIELHPKSGIASCINYEDVSHITEPKVHISFDKEKTQKYQCIRLQLGEFQTPYESWLVIKLIRIVLVPSETNIN</sequence>
<dbReference type="AlphaFoldDB" id="A0A7R8CN15"/>
<keyword evidence="3" id="KW-1185">Reference proteome</keyword>